<accession>A0A812W2P9</accession>
<gene>
    <name evidence="2" type="ORF">SPIL2461_LOCUS17619</name>
</gene>
<protein>
    <submittedName>
        <fullName evidence="2">Uncharacterized protein</fullName>
    </submittedName>
</protein>
<keyword evidence="3" id="KW-1185">Reference proteome</keyword>
<sequence length="879" mass="95609">MAAIRTFAGKMGLVFHEVTLELADQWASHRKRWWAVLLPEAAESFELKGWEQASWGRTVREIVPEWPIWSVEDESNLKWTVQEAAKFGDPRYGKDPRFLDLRRPAPTALHSYGSPLALETFKRCILEQRDDKWVLPSMRQRRRETFLQRRLGKDRSAQLEQSFWMAGKWQRSQAQEPEEGQAPLQAHASGVGSVQVQVPRLSADQAGEVQASALNHTEPRLSAPRLDAGQVPTRVDAVEANQAQVKAPRLQPSQGQTLQTQHQDPAEVSTQAGQAHDQVPLSFVAQPACQLQLPGITVNQVQVQAPRLPAGQAQSFVAVDVPTNQVLQAPAAIHAQVLSRSQAGQDSTQATPLQVGSSPTTPQSQIRLQPEINLAGESSATTLFQVGILIGNDTIRVGAPPGWVTLSPGAISGLLCVADQAQGQVRDDTVEGIYLDGLNFELQQQASKIASIICDHWGKKLKHVSARRWFTQETGIGCGTVAVAHAALVVGGQQVTTLQALRKLQAHLSSEAPPACLHVGRGNLTEEETKRLQELLVEKGVPQPKTAERLQALAQKVGATAVAQVLQTPNPWRQLKALASRPGQVFRLVLPEELEHKIREKASSSFGAVVPEGGRKKRRQALIGKATPALSVDPELLGIAEGSFVAADGQTMHQIKFSEVATEAHGLAFCTAAQAAPFLQGESLSTDPLCSVTTASLPSDIKARRPHKVVRFPAMFQPTDEPMLLTGSLVNLGDTQVELAQGSIAEPSSIATGMCKISVFRDELQIPWAKFCEGPVRWLMQTVPALKVCPGVDCGIDCAFFHPAVDEHIDQMVLDLWARQFQTLAGKKVADKAAEVFSVLIRVPQSAVDQLQMIQVPSVYVEPRADAGVGTHDDYRAIG</sequence>
<evidence type="ECO:0000313" key="2">
    <source>
        <dbReference type="EMBL" id="CAE7655804.1"/>
    </source>
</evidence>
<reference evidence="2" key="1">
    <citation type="submission" date="2021-02" db="EMBL/GenBank/DDBJ databases">
        <authorList>
            <person name="Dougan E. K."/>
            <person name="Rhodes N."/>
            <person name="Thang M."/>
            <person name="Chan C."/>
        </authorList>
    </citation>
    <scope>NUCLEOTIDE SEQUENCE</scope>
</reference>
<dbReference type="EMBL" id="CAJNIZ010043259">
    <property type="protein sequence ID" value="CAE7655804.1"/>
    <property type="molecule type" value="Genomic_DNA"/>
</dbReference>
<feature type="compositionally biased region" description="Polar residues" evidence="1">
    <location>
        <begin position="251"/>
        <end position="273"/>
    </location>
</feature>
<feature type="region of interest" description="Disordered" evidence="1">
    <location>
        <begin position="338"/>
        <end position="363"/>
    </location>
</feature>
<evidence type="ECO:0000256" key="1">
    <source>
        <dbReference type="SAM" id="MobiDB-lite"/>
    </source>
</evidence>
<feature type="region of interest" description="Disordered" evidence="1">
    <location>
        <begin position="168"/>
        <end position="193"/>
    </location>
</feature>
<name>A0A812W2P9_SYMPI</name>
<evidence type="ECO:0000313" key="3">
    <source>
        <dbReference type="Proteomes" id="UP000649617"/>
    </source>
</evidence>
<dbReference type="AlphaFoldDB" id="A0A812W2P9"/>
<organism evidence="2 3">
    <name type="scientific">Symbiodinium pilosum</name>
    <name type="common">Dinoflagellate</name>
    <dbReference type="NCBI Taxonomy" id="2952"/>
    <lineage>
        <taxon>Eukaryota</taxon>
        <taxon>Sar</taxon>
        <taxon>Alveolata</taxon>
        <taxon>Dinophyceae</taxon>
        <taxon>Suessiales</taxon>
        <taxon>Symbiodiniaceae</taxon>
        <taxon>Symbiodinium</taxon>
    </lineage>
</organism>
<proteinExistence type="predicted"/>
<feature type="region of interest" description="Disordered" evidence="1">
    <location>
        <begin position="242"/>
        <end position="274"/>
    </location>
</feature>
<dbReference type="Proteomes" id="UP000649617">
    <property type="component" value="Unassembled WGS sequence"/>
</dbReference>
<comment type="caution">
    <text evidence="2">The sequence shown here is derived from an EMBL/GenBank/DDBJ whole genome shotgun (WGS) entry which is preliminary data.</text>
</comment>